<dbReference type="PANTHER" id="PTHR43408">
    <property type="entry name" value="FMN REDUCTASE (NADPH)"/>
    <property type="match status" value="1"/>
</dbReference>
<name>W5Y6A1_9CORY</name>
<evidence type="ECO:0000256" key="1">
    <source>
        <dbReference type="ARBA" id="ARBA00022630"/>
    </source>
</evidence>
<dbReference type="InterPro" id="IPR023932">
    <property type="entry name" value="CE1759_FMN_reduct"/>
</dbReference>
<dbReference type="PATRIC" id="fig|1224164.3.peg.638"/>
<reference evidence="6 7" key="1">
    <citation type="submission" date="2013-02" db="EMBL/GenBank/DDBJ databases">
        <title>The complete genome sequence of Corynebacterium vitaeruminis DSM 20294.</title>
        <authorList>
            <person name="Ruckert C."/>
            <person name="Albersmeier A."/>
            <person name="Kalinowski J."/>
        </authorList>
    </citation>
    <scope>NUCLEOTIDE SEQUENCE [LARGE SCALE GENOMIC DNA]</scope>
    <source>
        <strain evidence="7">ATCC 10234</strain>
    </source>
</reference>
<dbReference type="EMBL" id="CP004353">
    <property type="protein sequence ID" value="AHI22033.1"/>
    <property type="molecule type" value="Genomic_DNA"/>
</dbReference>
<evidence type="ECO:0000259" key="5">
    <source>
        <dbReference type="Pfam" id="PF03358"/>
    </source>
</evidence>
<dbReference type="InterPro" id="IPR005025">
    <property type="entry name" value="FMN_Rdtase-like_dom"/>
</dbReference>
<dbReference type="PANTHER" id="PTHR43408:SF2">
    <property type="entry name" value="FMN REDUCTASE (NADPH)"/>
    <property type="match status" value="1"/>
</dbReference>
<dbReference type="AlphaFoldDB" id="W5Y6A1"/>
<evidence type="ECO:0000313" key="6">
    <source>
        <dbReference type="EMBL" id="AHI22033.1"/>
    </source>
</evidence>
<dbReference type="RefSeq" id="WP_025252087.1">
    <property type="nucleotide sequence ID" value="NZ_CP004353.1"/>
</dbReference>
<sequence>MKKLLVIHAGLSRPSSTEAVARDIADAVVAQVSKRGEGLEVEHVAILDYLQDVTTYFATGVLTSRLAALHEKISLSDAMVAATPVFSASYSGMFKMFFDTLDPKALVGKPVIIAATAGTPRHSLVLEHALRPLFAYLRAVVMPTAVFAATADFGEETDLNTRIVRAAGELAGYLVDTAAVVGFGPDFTPDREEVETGSPLLKSTSPFADLLRGHDGGGR</sequence>
<protein>
    <submittedName>
        <fullName evidence="6">Putative oxidoreductase</fullName>
    </submittedName>
</protein>
<dbReference type="InterPro" id="IPR051814">
    <property type="entry name" value="NAD(P)H-dep_FMN_reductase"/>
</dbReference>
<proteinExistence type="predicted"/>
<keyword evidence="2" id="KW-0288">FMN</keyword>
<feature type="region of interest" description="Disordered" evidence="4">
    <location>
        <begin position="191"/>
        <end position="219"/>
    </location>
</feature>
<dbReference type="eggNOG" id="COG0431">
    <property type="taxonomic scope" value="Bacteria"/>
</dbReference>
<dbReference type="HOGENOM" id="CLU_055322_3_1_11"/>
<dbReference type="GO" id="GO:0016491">
    <property type="term" value="F:oxidoreductase activity"/>
    <property type="evidence" value="ECO:0007669"/>
    <property type="project" value="UniProtKB-KW"/>
</dbReference>
<accession>W5Y6A1</accession>
<feature type="domain" description="NADPH-dependent FMN reductase-like" evidence="5">
    <location>
        <begin position="3"/>
        <end position="150"/>
    </location>
</feature>
<evidence type="ECO:0000256" key="3">
    <source>
        <dbReference type="ARBA" id="ARBA00023002"/>
    </source>
</evidence>
<gene>
    <name evidence="6" type="ORF">B843_03210</name>
</gene>
<keyword evidence="1" id="KW-0285">Flavoprotein</keyword>
<keyword evidence="7" id="KW-1185">Reference proteome</keyword>
<dbReference type="STRING" id="1224164.B843_03210"/>
<dbReference type="NCBIfam" id="TIGR04037">
    <property type="entry name" value="LLM_duo_CE1759"/>
    <property type="match status" value="1"/>
</dbReference>
<dbReference type="InterPro" id="IPR029039">
    <property type="entry name" value="Flavoprotein-like_sf"/>
</dbReference>
<organism evidence="6 7">
    <name type="scientific">Corynebacterium vitaeruminis DSM 20294</name>
    <dbReference type="NCBI Taxonomy" id="1224164"/>
    <lineage>
        <taxon>Bacteria</taxon>
        <taxon>Bacillati</taxon>
        <taxon>Actinomycetota</taxon>
        <taxon>Actinomycetes</taxon>
        <taxon>Mycobacteriales</taxon>
        <taxon>Corynebacteriaceae</taxon>
        <taxon>Corynebacterium</taxon>
    </lineage>
</organism>
<dbReference type="KEGG" id="cvt:B843_03210"/>
<dbReference type="Pfam" id="PF03358">
    <property type="entry name" value="FMN_red"/>
    <property type="match status" value="1"/>
</dbReference>
<evidence type="ECO:0000256" key="4">
    <source>
        <dbReference type="SAM" id="MobiDB-lite"/>
    </source>
</evidence>
<evidence type="ECO:0000256" key="2">
    <source>
        <dbReference type="ARBA" id="ARBA00022643"/>
    </source>
</evidence>
<dbReference type="Proteomes" id="UP000019222">
    <property type="component" value="Chromosome"/>
</dbReference>
<dbReference type="SUPFAM" id="SSF52218">
    <property type="entry name" value="Flavoproteins"/>
    <property type="match status" value="1"/>
</dbReference>
<dbReference type="Gene3D" id="3.40.50.360">
    <property type="match status" value="1"/>
</dbReference>
<keyword evidence="3" id="KW-0560">Oxidoreductase</keyword>
<evidence type="ECO:0000313" key="7">
    <source>
        <dbReference type="Proteomes" id="UP000019222"/>
    </source>
</evidence>